<gene>
    <name evidence="1" type="ORF">A3F84_18445</name>
</gene>
<dbReference type="InterPro" id="IPR021799">
    <property type="entry name" value="PIN-like_prokaryotic"/>
</dbReference>
<dbReference type="PANTHER" id="PTHR39550">
    <property type="entry name" value="SLL0658 PROTEIN"/>
    <property type="match status" value="1"/>
</dbReference>
<dbReference type="Proteomes" id="UP000178606">
    <property type="component" value="Unassembled WGS sequence"/>
</dbReference>
<dbReference type="Pfam" id="PF11848">
    <property type="entry name" value="DUF3368"/>
    <property type="match status" value="1"/>
</dbReference>
<accession>A0A1F6C978</accession>
<dbReference type="EMBL" id="MFKF01000367">
    <property type="protein sequence ID" value="OGG45729.1"/>
    <property type="molecule type" value="Genomic_DNA"/>
</dbReference>
<dbReference type="AlphaFoldDB" id="A0A1F6C978"/>
<proteinExistence type="predicted"/>
<dbReference type="PANTHER" id="PTHR39550:SF1">
    <property type="entry name" value="SLL0658 PROTEIN"/>
    <property type="match status" value="1"/>
</dbReference>
<reference evidence="1 2" key="1">
    <citation type="journal article" date="2016" name="Nat. Commun.">
        <title>Thousands of microbial genomes shed light on interconnected biogeochemical processes in an aquifer system.</title>
        <authorList>
            <person name="Anantharaman K."/>
            <person name="Brown C.T."/>
            <person name="Hug L.A."/>
            <person name="Sharon I."/>
            <person name="Castelle C.J."/>
            <person name="Probst A.J."/>
            <person name="Thomas B.C."/>
            <person name="Singh A."/>
            <person name="Wilkins M.J."/>
            <person name="Karaoz U."/>
            <person name="Brodie E.L."/>
            <person name="Williams K.H."/>
            <person name="Hubbard S.S."/>
            <person name="Banfield J.F."/>
        </authorList>
    </citation>
    <scope>NUCLEOTIDE SEQUENCE [LARGE SCALE GENOMIC DNA]</scope>
    <source>
        <strain evidence="2">RIFCSPLOWO2_12_FULL_64_10</strain>
    </source>
</reference>
<comment type="caution">
    <text evidence="1">The sequence shown here is derived from an EMBL/GenBank/DDBJ whole genome shotgun (WGS) entry which is preliminary data.</text>
</comment>
<name>A0A1F6C978_HANXR</name>
<protein>
    <submittedName>
        <fullName evidence="1">Nucleic acid-binding protein</fullName>
    </submittedName>
</protein>
<organism evidence="1 2">
    <name type="scientific">Handelsmanbacteria sp. (strain RIFCSPLOWO2_12_FULL_64_10)</name>
    <dbReference type="NCBI Taxonomy" id="1817868"/>
    <lineage>
        <taxon>Bacteria</taxon>
        <taxon>Candidatus Handelsmaniibacteriota</taxon>
    </lineage>
</organism>
<evidence type="ECO:0000313" key="1">
    <source>
        <dbReference type="EMBL" id="OGG45729.1"/>
    </source>
</evidence>
<evidence type="ECO:0000313" key="2">
    <source>
        <dbReference type="Proteomes" id="UP000178606"/>
    </source>
</evidence>
<sequence>MPEVICNTSPLQYLHQIGLLHILPALAGQVTVPPAVLEEISAGQALGVNLPDLSGLDWIVVRGPVSPTSLRLVTDLGPGETQVLALALETPDSMVILDDGLARQTAEALKIRFAGTLGLLLDAKKAGLLSVVAPLLDQLQALRFRLAPRTRTAILKMAGEIS</sequence>